<dbReference type="Proteomes" id="UP000671862">
    <property type="component" value="Chromosome"/>
</dbReference>
<gene>
    <name evidence="1" type="ORF">JYK00_09005</name>
</gene>
<organism evidence="1 2">
    <name type="scientific">Thermosipho ferrireducens</name>
    <dbReference type="NCBI Taxonomy" id="2571116"/>
    <lineage>
        <taxon>Bacteria</taxon>
        <taxon>Thermotogati</taxon>
        <taxon>Thermotogota</taxon>
        <taxon>Thermotogae</taxon>
        <taxon>Thermotogales</taxon>
        <taxon>Fervidobacteriaceae</taxon>
        <taxon>Thermosipho</taxon>
    </lineage>
</organism>
<name>A0ABX7S925_9BACT</name>
<keyword evidence="2" id="KW-1185">Reference proteome</keyword>
<proteinExistence type="predicted"/>
<accession>A0ABX7S925</accession>
<evidence type="ECO:0000313" key="2">
    <source>
        <dbReference type="Proteomes" id="UP000671862"/>
    </source>
</evidence>
<dbReference type="RefSeq" id="WP_207566567.1">
    <property type="nucleotide sequence ID" value="NZ_CP071446.1"/>
</dbReference>
<sequence length="156" mass="17821">MIGYLSVKKLDNRYIGGLLIVNERGIPVEFKYTDPIIPTGLQKIIYGSSLEEYLSSEIIGKGLLSKIENQPEFVLVDDQRLIIDKKTFLLNEVPGSRVQETENLLKINNRFFRVSGLENPASIVEKIKELTEKMDVLEPFDRLEKALNFVCESQET</sequence>
<reference evidence="1 2" key="1">
    <citation type="submission" date="2021-03" db="EMBL/GenBank/DDBJ databases">
        <title>Thermosipho ferrireducens sp.nov., an anaerobic thermophilic iron-reducing bacterium isolated from a deep-sea hydrothermal sulfide deposits.</title>
        <authorList>
            <person name="Zeng X."/>
            <person name="Chen Y."/>
            <person name="Shao Z."/>
        </authorList>
    </citation>
    <scope>NUCLEOTIDE SEQUENCE [LARGE SCALE GENOMIC DNA]</scope>
    <source>
        <strain evidence="1 2">JL129W03</strain>
    </source>
</reference>
<evidence type="ECO:0000313" key="1">
    <source>
        <dbReference type="EMBL" id="QTA37846.1"/>
    </source>
</evidence>
<dbReference type="EMBL" id="CP071446">
    <property type="protein sequence ID" value="QTA37846.1"/>
    <property type="molecule type" value="Genomic_DNA"/>
</dbReference>
<protein>
    <submittedName>
        <fullName evidence="1">Uncharacterized protein</fullName>
    </submittedName>
</protein>